<evidence type="ECO:0000313" key="16">
    <source>
        <dbReference type="Proteomes" id="UP000215914"/>
    </source>
</evidence>
<comment type="subcellular location">
    <subcellularLocation>
        <location evidence="1">Membrane</location>
        <topology evidence="1">Single-pass type II membrane protein</topology>
    </subcellularLocation>
</comment>
<keyword evidence="5 15" id="KW-0808">Transferase</keyword>
<evidence type="ECO:0000256" key="10">
    <source>
        <dbReference type="ARBA" id="ARBA00023180"/>
    </source>
</evidence>
<dbReference type="PANTHER" id="PTHR31741">
    <property type="entry name" value="OS02G0726500 PROTEIN-RELATED"/>
    <property type="match status" value="1"/>
</dbReference>
<evidence type="ECO:0000256" key="13">
    <source>
        <dbReference type="ARBA" id="ARBA00030350"/>
    </source>
</evidence>
<evidence type="ECO:0000256" key="8">
    <source>
        <dbReference type="ARBA" id="ARBA00022989"/>
    </source>
</evidence>
<dbReference type="GO" id="GO:0016757">
    <property type="term" value="F:glycosyltransferase activity"/>
    <property type="evidence" value="ECO:0007669"/>
    <property type="project" value="UniProtKB-KW"/>
</dbReference>
<evidence type="ECO:0000313" key="15">
    <source>
        <dbReference type="EMBL" id="OTG26429.1"/>
    </source>
</evidence>
<dbReference type="EMBL" id="CM007894">
    <property type="protein sequence ID" value="OTG26429.1"/>
    <property type="molecule type" value="Genomic_DNA"/>
</dbReference>
<accession>A0A251UTP6</accession>
<evidence type="ECO:0000256" key="11">
    <source>
        <dbReference type="ARBA" id="ARBA00023253"/>
    </source>
</evidence>
<keyword evidence="12" id="KW-0119">Carbohydrate metabolism</keyword>
<keyword evidence="10" id="KW-0325">Glycoprotein</keyword>
<feature type="compositionally biased region" description="Low complexity" evidence="14">
    <location>
        <begin position="204"/>
        <end position="216"/>
    </location>
</feature>
<dbReference type="GO" id="GO:0006004">
    <property type="term" value="P:fucose metabolic process"/>
    <property type="evidence" value="ECO:0007669"/>
    <property type="project" value="UniProtKB-KW"/>
</dbReference>
<dbReference type="GO" id="GO:0016020">
    <property type="term" value="C:membrane"/>
    <property type="evidence" value="ECO:0007669"/>
    <property type="project" value="UniProtKB-SubCell"/>
</dbReference>
<evidence type="ECO:0000256" key="2">
    <source>
        <dbReference type="ARBA" id="ARBA00004881"/>
    </source>
</evidence>
<dbReference type="PANTHER" id="PTHR31741:SF78">
    <property type="entry name" value="O-FUCOSYLTRANSFERASE FAMILY PROTEIN"/>
    <property type="match status" value="1"/>
</dbReference>
<name>A0A251UTP6_HELAN</name>
<dbReference type="AlphaFoldDB" id="A0A251UTP6"/>
<gene>
    <name evidence="15" type="ORF">HannXRQ_Chr05g0158581</name>
</gene>
<proteinExistence type="inferred from homology"/>
<evidence type="ECO:0000256" key="9">
    <source>
        <dbReference type="ARBA" id="ARBA00023136"/>
    </source>
</evidence>
<comment type="pathway">
    <text evidence="2">Glycan metabolism.</text>
</comment>
<keyword evidence="8" id="KW-1133">Transmembrane helix</keyword>
<evidence type="ECO:0000256" key="4">
    <source>
        <dbReference type="ARBA" id="ARBA00022676"/>
    </source>
</evidence>
<evidence type="ECO:0000256" key="3">
    <source>
        <dbReference type="ARBA" id="ARBA00007737"/>
    </source>
</evidence>
<evidence type="ECO:0000256" key="1">
    <source>
        <dbReference type="ARBA" id="ARBA00004606"/>
    </source>
</evidence>
<organism evidence="15 16">
    <name type="scientific">Helianthus annuus</name>
    <name type="common">Common sunflower</name>
    <dbReference type="NCBI Taxonomy" id="4232"/>
    <lineage>
        <taxon>Eukaryota</taxon>
        <taxon>Viridiplantae</taxon>
        <taxon>Streptophyta</taxon>
        <taxon>Embryophyta</taxon>
        <taxon>Tracheophyta</taxon>
        <taxon>Spermatophyta</taxon>
        <taxon>Magnoliopsida</taxon>
        <taxon>eudicotyledons</taxon>
        <taxon>Gunneridae</taxon>
        <taxon>Pentapetalae</taxon>
        <taxon>asterids</taxon>
        <taxon>campanulids</taxon>
        <taxon>Asterales</taxon>
        <taxon>Asteraceae</taxon>
        <taxon>Asteroideae</taxon>
        <taxon>Heliantheae alliance</taxon>
        <taxon>Heliantheae</taxon>
        <taxon>Helianthus</taxon>
    </lineage>
</organism>
<reference evidence="16" key="1">
    <citation type="journal article" date="2017" name="Nature">
        <title>The sunflower genome provides insights into oil metabolism, flowering and Asterid evolution.</title>
        <authorList>
            <person name="Badouin H."/>
            <person name="Gouzy J."/>
            <person name="Grassa C.J."/>
            <person name="Murat F."/>
            <person name="Staton S.E."/>
            <person name="Cottret L."/>
            <person name="Lelandais-Briere C."/>
            <person name="Owens G.L."/>
            <person name="Carrere S."/>
            <person name="Mayjonade B."/>
            <person name="Legrand L."/>
            <person name="Gill N."/>
            <person name="Kane N.C."/>
            <person name="Bowers J.E."/>
            <person name="Hubner S."/>
            <person name="Bellec A."/>
            <person name="Berard A."/>
            <person name="Berges H."/>
            <person name="Blanchet N."/>
            <person name="Boniface M.C."/>
            <person name="Brunel D."/>
            <person name="Catrice O."/>
            <person name="Chaidir N."/>
            <person name="Claudel C."/>
            <person name="Donnadieu C."/>
            <person name="Faraut T."/>
            <person name="Fievet G."/>
            <person name="Helmstetter N."/>
            <person name="King M."/>
            <person name="Knapp S.J."/>
            <person name="Lai Z."/>
            <person name="Le Paslier M.C."/>
            <person name="Lippi Y."/>
            <person name="Lorenzon L."/>
            <person name="Mandel J.R."/>
            <person name="Marage G."/>
            <person name="Marchand G."/>
            <person name="Marquand E."/>
            <person name="Bret-Mestries E."/>
            <person name="Morien E."/>
            <person name="Nambeesan S."/>
            <person name="Nguyen T."/>
            <person name="Pegot-Espagnet P."/>
            <person name="Pouilly N."/>
            <person name="Raftis F."/>
            <person name="Sallet E."/>
            <person name="Schiex T."/>
            <person name="Thomas J."/>
            <person name="Vandecasteele C."/>
            <person name="Vares D."/>
            <person name="Vear F."/>
            <person name="Vautrin S."/>
            <person name="Crespi M."/>
            <person name="Mangin B."/>
            <person name="Burke J.M."/>
            <person name="Salse J."/>
            <person name="Munos S."/>
            <person name="Vincourt P."/>
            <person name="Rieseberg L.H."/>
            <person name="Langlade N.B."/>
        </authorList>
    </citation>
    <scope>NUCLEOTIDE SEQUENCE [LARGE SCALE GENOMIC DNA]</scope>
    <source>
        <strain evidence="16">cv. SF193</strain>
    </source>
</reference>
<dbReference type="InParanoid" id="A0A251UTP6"/>
<keyword evidence="4 15" id="KW-0328">Glycosyltransferase</keyword>
<keyword evidence="7" id="KW-0735">Signal-anchor</keyword>
<evidence type="ECO:0000256" key="14">
    <source>
        <dbReference type="SAM" id="MobiDB-lite"/>
    </source>
</evidence>
<dbReference type="OMA" id="NENCRHY"/>
<keyword evidence="16" id="KW-1185">Reference proteome</keyword>
<dbReference type="Pfam" id="PF10250">
    <property type="entry name" value="O-FucT"/>
    <property type="match status" value="1"/>
</dbReference>
<protein>
    <recommendedName>
        <fullName evidence="13">O-fucosyltransferase family protein</fullName>
    </recommendedName>
</protein>
<sequence>MPPLCCPSLIRIPIGMMTGIYDVDYFIKSLRYDVHVVESIPEIRKHGRTKKIKSFQLRPPRDAPISWYTMVALEKMKEHGAIYLTPFSHRLAEGNDNSEYQRLRCRVNYHALRFKPHIVLLSQSIVANLRSQGHFMSIHLRFEKDMLSFAGCFDILTPHEQKILMKYRKENFADKKLVYSERRAIGKCPLTPDEVFSSKDKDSNNGSSDTSDSRSTNAEETKSGMPTLRSQRHSVS</sequence>
<dbReference type="GO" id="GO:0005737">
    <property type="term" value="C:cytoplasm"/>
    <property type="evidence" value="ECO:0000318"/>
    <property type="project" value="GO_Central"/>
</dbReference>
<keyword evidence="6" id="KW-0812">Transmembrane</keyword>
<evidence type="ECO:0000256" key="7">
    <source>
        <dbReference type="ARBA" id="ARBA00022968"/>
    </source>
</evidence>
<feature type="region of interest" description="Disordered" evidence="14">
    <location>
        <begin position="191"/>
        <end position="236"/>
    </location>
</feature>
<comment type="similarity">
    <text evidence="3">Belongs to the glycosyltransferase GT106 family.</text>
</comment>
<evidence type="ECO:0000256" key="6">
    <source>
        <dbReference type="ARBA" id="ARBA00022692"/>
    </source>
</evidence>
<dbReference type="Proteomes" id="UP000215914">
    <property type="component" value="Chromosome 5"/>
</dbReference>
<dbReference type="InterPro" id="IPR019378">
    <property type="entry name" value="GDP-Fuc_O-FucTrfase"/>
</dbReference>
<keyword evidence="11" id="KW-0294">Fucose metabolism</keyword>
<keyword evidence="9" id="KW-0472">Membrane</keyword>
<evidence type="ECO:0000256" key="5">
    <source>
        <dbReference type="ARBA" id="ARBA00022679"/>
    </source>
</evidence>
<evidence type="ECO:0000256" key="12">
    <source>
        <dbReference type="ARBA" id="ARBA00023277"/>
    </source>
</evidence>